<sequence length="585" mass="64004">MASYNTHVELDEVHTPSSQYSYDHVSLFPSNPSGMFSSFCQTGPGDQTASSWAAATAEGQQNFPGLETAGPYNVECEDVFANFGQTTPRLGRLDKGVAEDLSSKWTMDLRTTLKPEPMRRISSKSSAGSNKHRTIKASAKKPRPRVPSTLMSRTSSQYSNYEITGNASIFQDATIGNGQGHMMDPQQYLAQNLDTLSVSSHMASAQFAPGMIGLDPHGLPYPTDMGFAMAQHVNPVATQIYGTGLEGSSPYSLGSLSPESRNSSPGADDTWSAGPLVPSPSTDAHDSPHINGFSPTMARRPDGTQLATSGQYQGAILAGMCDDFSLPPAFNSRRNSNETGESARDHRLYKEACVQSDGLFHCPWEGQASCNHKPEKLKCNYDKFVDSHLKPYRCKVESCENTRFSSTACLLRHEREAHAMHGHGEKPFLCTYEGCERSNPGCGFPRQWNLRDHMRRVHNDKTNPTVPVPASSPPATSGANSSSKGRKRKSKDVSEMSAGKKSSPKSNQGSVAVVEAAPVKVDIPPAYNFEQWYKHQKALQDLVQGWTQPEDTVFLQQCEAAYGHMNSMQKISFDYQNQFGTWQSG</sequence>
<comment type="caution">
    <text evidence="3">The sequence shown here is derived from an EMBL/GenBank/DDBJ whole genome shotgun (WGS) entry which is preliminary data.</text>
</comment>
<accession>A0A420Y305</accession>
<feature type="region of interest" description="Disordered" evidence="1">
    <location>
        <begin position="119"/>
        <end position="153"/>
    </location>
</feature>
<feature type="domain" description="C2H2-type" evidence="2">
    <location>
        <begin position="428"/>
        <end position="458"/>
    </location>
</feature>
<feature type="compositionally biased region" description="Low complexity" evidence="1">
    <location>
        <begin position="473"/>
        <end position="483"/>
    </location>
</feature>
<feature type="compositionally biased region" description="Low complexity" evidence="1">
    <location>
        <begin position="250"/>
        <end position="260"/>
    </location>
</feature>
<dbReference type="InterPro" id="IPR059095">
    <property type="entry name" value="Znf_C2H2_17_2nd"/>
</dbReference>
<dbReference type="SMART" id="SM00355">
    <property type="entry name" value="ZnF_C2H2"/>
    <property type="match status" value="2"/>
</dbReference>
<dbReference type="Gene3D" id="3.30.160.60">
    <property type="entry name" value="Classic Zinc Finger"/>
    <property type="match status" value="1"/>
</dbReference>
<dbReference type="AlphaFoldDB" id="A0A420Y305"/>
<feature type="region of interest" description="Disordered" evidence="1">
    <location>
        <begin position="250"/>
        <end position="309"/>
    </location>
</feature>
<dbReference type="InterPro" id="IPR059009">
    <property type="entry name" value="Znf_C2H2_17_1st"/>
</dbReference>
<feature type="compositionally biased region" description="Basic residues" evidence="1">
    <location>
        <begin position="130"/>
        <end position="144"/>
    </location>
</feature>
<evidence type="ECO:0000313" key="4">
    <source>
        <dbReference type="Proteomes" id="UP000275385"/>
    </source>
</evidence>
<dbReference type="Pfam" id="PF26177">
    <property type="entry name" value="zf_C2H2_17_1st"/>
    <property type="match status" value="1"/>
</dbReference>
<organism evidence="3 4">
    <name type="scientific">Coniochaeta pulveracea</name>
    <dbReference type="NCBI Taxonomy" id="177199"/>
    <lineage>
        <taxon>Eukaryota</taxon>
        <taxon>Fungi</taxon>
        <taxon>Dikarya</taxon>
        <taxon>Ascomycota</taxon>
        <taxon>Pezizomycotina</taxon>
        <taxon>Sordariomycetes</taxon>
        <taxon>Sordariomycetidae</taxon>
        <taxon>Coniochaetales</taxon>
        <taxon>Coniochaetaceae</taxon>
        <taxon>Coniochaeta</taxon>
    </lineage>
</organism>
<keyword evidence="4" id="KW-1185">Reference proteome</keyword>
<dbReference type="STRING" id="177199.A0A420Y305"/>
<evidence type="ECO:0000313" key="3">
    <source>
        <dbReference type="EMBL" id="RKU42258.1"/>
    </source>
</evidence>
<dbReference type="Proteomes" id="UP000275385">
    <property type="component" value="Unassembled WGS sequence"/>
</dbReference>
<dbReference type="InterPro" id="IPR013087">
    <property type="entry name" value="Znf_C2H2_type"/>
</dbReference>
<name>A0A420Y305_9PEZI</name>
<gene>
    <name evidence="3" type="ORF">DL546_004288</name>
</gene>
<reference evidence="3 4" key="1">
    <citation type="submission" date="2018-08" db="EMBL/GenBank/DDBJ databases">
        <title>Draft genome of the lignicolous fungus Coniochaeta pulveracea.</title>
        <authorList>
            <person name="Borstlap C.J."/>
            <person name="De Witt R.N."/>
            <person name="Botha A."/>
            <person name="Volschenk H."/>
        </authorList>
    </citation>
    <scope>NUCLEOTIDE SEQUENCE [LARGE SCALE GENOMIC DNA]</scope>
    <source>
        <strain evidence="3 4">CAB683</strain>
    </source>
</reference>
<evidence type="ECO:0000259" key="2">
    <source>
        <dbReference type="SMART" id="SM00355"/>
    </source>
</evidence>
<feature type="domain" description="C2H2-type" evidence="2">
    <location>
        <begin position="392"/>
        <end position="418"/>
    </location>
</feature>
<evidence type="ECO:0000256" key="1">
    <source>
        <dbReference type="SAM" id="MobiDB-lite"/>
    </source>
</evidence>
<feature type="region of interest" description="Disordered" evidence="1">
    <location>
        <begin position="459"/>
        <end position="511"/>
    </location>
</feature>
<protein>
    <recommendedName>
        <fullName evidence="2">C2H2-type domain-containing protein</fullName>
    </recommendedName>
</protein>
<dbReference type="Pfam" id="PF26176">
    <property type="entry name" value="zf_C2H2_17_2"/>
    <property type="match status" value="1"/>
</dbReference>
<dbReference type="OrthoDB" id="5062908at2759"/>
<proteinExistence type="predicted"/>
<dbReference type="EMBL" id="QVQW01000059">
    <property type="protein sequence ID" value="RKU42258.1"/>
    <property type="molecule type" value="Genomic_DNA"/>
</dbReference>